<comment type="caution">
    <text evidence="5">The sequence shown here is derived from an EMBL/GenBank/DDBJ whole genome shotgun (WGS) entry which is preliminary data.</text>
</comment>
<evidence type="ECO:0000259" key="4">
    <source>
        <dbReference type="PROSITE" id="PS51762"/>
    </source>
</evidence>
<evidence type="ECO:0000256" key="3">
    <source>
        <dbReference type="SAM" id="SignalP"/>
    </source>
</evidence>
<dbReference type="SUPFAM" id="SSF49899">
    <property type="entry name" value="Concanavalin A-like lectins/glucanases"/>
    <property type="match status" value="1"/>
</dbReference>
<dbReference type="InterPro" id="IPR013320">
    <property type="entry name" value="ConA-like_dom_sf"/>
</dbReference>
<feature type="region of interest" description="Disordered" evidence="2">
    <location>
        <begin position="371"/>
        <end position="391"/>
    </location>
</feature>
<comment type="similarity">
    <text evidence="1">Belongs to the glycosyl hydrolase 16 family.</text>
</comment>
<keyword evidence="3" id="KW-0732">Signal</keyword>
<dbReference type="PANTHER" id="PTHR10963">
    <property type="entry name" value="GLYCOSYL HYDROLASE-RELATED"/>
    <property type="match status" value="1"/>
</dbReference>
<feature type="domain" description="GH16" evidence="4">
    <location>
        <begin position="111"/>
        <end position="372"/>
    </location>
</feature>
<sequence>MGLIVGSRLLPLLASIIAAMLTTTKQGASAVPTMVPSKLPTSKPTPRFYCGCSTCTDTFWNILVTDGGGSYTCGQRITYLQSAGGGSKSLYDSCKQVGEEFPLDKCGPACNPSLCNKLPLEDPDPSALIWSDEFDVDGPPDPLKWGHDLGDGCPNLCNWGNGEQAYYTALPGNVNISNGVLRITAKKESGYSLPYTSARIVTRGLQSFKYGRIQFRASLAKCKAIGTWAALWMLPENNTYGGWPRSGEIDVMEAVGHEADRFFGTVHTQSYNGMIGTQKGSSISKSKDDWHLFEINWEQDRIQFAVDTQIYFEFPRGGSVDEWPFDQRFHIIMNVAVGGTWGGARGIDTGSFEGIGQIMELDWVRVYANSSQSQPTNQPTVPPSKNPTSQPSTGIPAITYCGCNSCTQAVWDTIATDAGGSYSCGARITWLQSNQGYSEASACAKVDSEFPTVCLCSCATQVPTAYPTHKPSSLPSNAPTNTPTEIPTGRPTSVPSRAPTTKRPSTLEPTPTNQPTVPPSKNPTSQPSTGIPAITYCGCNSCTQAVWDTIATDAGGSYSCGARITWLQSNQGYSEASACAKVDSEFPTVCLCSCATQVPTAYPTHKPSSLPSNAPTNTPTEIPTGRPTSVPSRAPTTKRPSTLEPTTARPSSKKPTPPPTPKPKKG</sequence>
<dbReference type="PROSITE" id="PS51762">
    <property type="entry name" value="GH16_2"/>
    <property type="match status" value="1"/>
</dbReference>
<dbReference type="CDD" id="cd08023">
    <property type="entry name" value="GH16_laminarinase_like"/>
    <property type="match status" value="1"/>
</dbReference>
<feature type="signal peptide" evidence="3">
    <location>
        <begin position="1"/>
        <end position="30"/>
    </location>
</feature>
<evidence type="ECO:0000313" key="6">
    <source>
        <dbReference type="Proteomes" id="UP001530315"/>
    </source>
</evidence>
<protein>
    <recommendedName>
        <fullName evidence="4">GH16 domain-containing protein</fullName>
    </recommendedName>
</protein>
<dbReference type="AlphaFoldDB" id="A0ABD3PBG3"/>
<dbReference type="Pfam" id="PF00722">
    <property type="entry name" value="Glyco_hydro_16"/>
    <property type="match status" value="1"/>
</dbReference>
<feature type="compositionally biased region" description="Polar residues" evidence="2">
    <location>
        <begin position="606"/>
        <end position="649"/>
    </location>
</feature>
<organism evidence="5 6">
    <name type="scientific">Stephanodiscus triporus</name>
    <dbReference type="NCBI Taxonomy" id="2934178"/>
    <lineage>
        <taxon>Eukaryota</taxon>
        <taxon>Sar</taxon>
        <taxon>Stramenopiles</taxon>
        <taxon>Ochrophyta</taxon>
        <taxon>Bacillariophyta</taxon>
        <taxon>Coscinodiscophyceae</taxon>
        <taxon>Thalassiosirophycidae</taxon>
        <taxon>Stephanodiscales</taxon>
        <taxon>Stephanodiscaceae</taxon>
        <taxon>Stephanodiscus</taxon>
    </lineage>
</organism>
<feature type="region of interest" description="Disordered" evidence="2">
    <location>
        <begin position="467"/>
        <end position="527"/>
    </location>
</feature>
<dbReference type="EMBL" id="JALLAZ020000926">
    <property type="protein sequence ID" value="KAL3784516.1"/>
    <property type="molecule type" value="Genomic_DNA"/>
</dbReference>
<dbReference type="InterPro" id="IPR050546">
    <property type="entry name" value="Glycosyl_Hydrlase_16"/>
</dbReference>
<reference evidence="5 6" key="1">
    <citation type="submission" date="2024-10" db="EMBL/GenBank/DDBJ databases">
        <title>Updated reference genomes for cyclostephanoid diatoms.</title>
        <authorList>
            <person name="Roberts W.R."/>
            <person name="Alverson A.J."/>
        </authorList>
    </citation>
    <scope>NUCLEOTIDE SEQUENCE [LARGE SCALE GENOMIC DNA]</scope>
    <source>
        <strain evidence="5 6">AJA276-08</strain>
    </source>
</reference>
<feature type="compositionally biased region" description="Pro residues" evidence="2">
    <location>
        <begin position="655"/>
        <end position="666"/>
    </location>
</feature>
<dbReference type="PANTHER" id="PTHR10963:SF55">
    <property type="entry name" value="GLYCOSIDE HYDROLASE FAMILY 16 PROTEIN"/>
    <property type="match status" value="1"/>
</dbReference>
<evidence type="ECO:0000313" key="5">
    <source>
        <dbReference type="EMBL" id="KAL3784516.1"/>
    </source>
</evidence>
<accession>A0ABD3PBG3</accession>
<evidence type="ECO:0000256" key="2">
    <source>
        <dbReference type="SAM" id="MobiDB-lite"/>
    </source>
</evidence>
<gene>
    <name evidence="5" type="ORF">ACHAW5_005279</name>
</gene>
<dbReference type="Proteomes" id="UP001530315">
    <property type="component" value="Unassembled WGS sequence"/>
</dbReference>
<feature type="compositionally biased region" description="Polar residues" evidence="2">
    <location>
        <begin position="470"/>
        <end position="515"/>
    </location>
</feature>
<feature type="chain" id="PRO_5044877626" description="GH16 domain-containing protein" evidence="3">
    <location>
        <begin position="31"/>
        <end position="666"/>
    </location>
</feature>
<dbReference type="Gene3D" id="2.60.120.200">
    <property type="match status" value="1"/>
</dbReference>
<feature type="region of interest" description="Disordered" evidence="2">
    <location>
        <begin position="603"/>
        <end position="666"/>
    </location>
</feature>
<dbReference type="InterPro" id="IPR000757">
    <property type="entry name" value="Beta-glucanase-like"/>
</dbReference>
<name>A0ABD3PBG3_9STRA</name>
<proteinExistence type="inferred from homology"/>
<keyword evidence="6" id="KW-1185">Reference proteome</keyword>
<evidence type="ECO:0000256" key="1">
    <source>
        <dbReference type="ARBA" id="ARBA00006865"/>
    </source>
</evidence>